<dbReference type="GO" id="GO:0005829">
    <property type="term" value="C:cytosol"/>
    <property type="evidence" value="ECO:0007669"/>
    <property type="project" value="TreeGrafter"/>
</dbReference>
<organism evidence="6 7">
    <name type="scientific">Pseudoramibacter alactolyticus ATCC 23263</name>
    <dbReference type="NCBI Taxonomy" id="887929"/>
    <lineage>
        <taxon>Bacteria</taxon>
        <taxon>Bacillati</taxon>
        <taxon>Bacillota</taxon>
        <taxon>Clostridia</taxon>
        <taxon>Eubacteriales</taxon>
        <taxon>Eubacteriaceae</taxon>
        <taxon>Pseudoramibacter</taxon>
    </lineage>
</organism>
<dbReference type="eggNOG" id="COG0583">
    <property type="taxonomic scope" value="Bacteria"/>
</dbReference>
<comment type="caution">
    <text evidence="6">The sequence shown here is derived from an EMBL/GenBank/DDBJ whole genome shotgun (WGS) entry which is preliminary data.</text>
</comment>
<evidence type="ECO:0000259" key="5">
    <source>
        <dbReference type="PROSITE" id="PS50931"/>
    </source>
</evidence>
<dbReference type="InterPro" id="IPR036388">
    <property type="entry name" value="WH-like_DNA-bd_sf"/>
</dbReference>
<name>E6MJ45_9FIRM</name>
<evidence type="ECO:0000313" key="6">
    <source>
        <dbReference type="EMBL" id="EFV00865.1"/>
    </source>
</evidence>
<dbReference type="GO" id="GO:0003700">
    <property type="term" value="F:DNA-binding transcription factor activity"/>
    <property type="evidence" value="ECO:0007669"/>
    <property type="project" value="InterPro"/>
</dbReference>
<dbReference type="InterPro" id="IPR005119">
    <property type="entry name" value="LysR_subst-bd"/>
</dbReference>
<dbReference type="OrthoDB" id="9778774at2"/>
<dbReference type="InterPro" id="IPR000847">
    <property type="entry name" value="LysR_HTH_N"/>
</dbReference>
<dbReference type="PANTHER" id="PTHR30419">
    <property type="entry name" value="HTH-TYPE TRANSCRIPTIONAL REGULATOR YBHD"/>
    <property type="match status" value="1"/>
</dbReference>
<evidence type="ECO:0000313" key="7">
    <source>
        <dbReference type="Proteomes" id="UP000004754"/>
    </source>
</evidence>
<dbReference type="GO" id="GO:0003677">
    <property type="term" value="F:DNA binding"/>
    <property type="evidence" value="ECO:0007669"/>
    <property type="project" value="UniProtKB-KW"/>
</dbReference>
<gene>
    <name evidence="6" type="ORF">HMP0721_2030</name>
</gene>
<dbReference type="Gene3D" id="3.40.190.290">
    <property type="match status" value="1"/>
</dbReference>
<keyword evidence="4" id="KW-0804">Transcription</keyword>
<dbReference type="Pfam" id="PF00126">
    <property type="entry name" value="HTH_1"/>
    <property type="match status" value="1"/>
</dbReference>
<dbReference type="Pfam" id="PF03466">
    <property type="entry name" value="LysR_substrate"/>
    <property type="match status" value="1"/>
</dbReference>
<dbReference type="SUPFAM" id="SSF46785">
    <property type="entry name" value="Winged helix' DNA-binding domain"/>
    <property type="match status" value="1"/>
</dbReference>
<evidence type="ECO:0000256" key="1">
    <source>
        <dbReference type="ARBA" id="ARBA00009437"/>
    </source>
</evidence>
<dbReference type="PRINTS" id="PR00039">
    <property type="entry name" value="HTHLYSR"/>
</dbReference>
<dbReference type="AlphaFoldDB" id="E6MJ45"/>
<dbReference type="RefSeq" id="WP_006599452.1">
    <property type="nucleotide sequence ID" value="NZ_GL622359.1"/>
</dbReference>
<dbReference type="InterPro" id="IPR036390">
    <property type="entry name" value="WH_DNA-bd_sf"/>
</dbReference>
<dbReference type="EMBL" id="AEQN01000026">
    <property type="protein sequence ID" value="EFV00865.1"/>
    <property type="molecule type" value="Genomic_DNA"/>
</dbReference>
<dbReference type="CDD" id="cd05466">
    <property type="entry name" value="PBP2_LTTR_substrate"/>
    <property type="match status" value="1"/>
</dbReference>
<feature type="domain" description="HTH lysR-type" evidence="5">
    <location>
        <begin position="2"/>
        <end position="60"/>
    </location>
</feature>
<dbReference type="PANTHER" id="PTHR30419:SF8">
    <property type="entry name" value="NITROGEN ASSIMILATION TRANSCRIPTIONAL ACTIVATOR-RELATED"/>
    <property type="match status" value="1"/>
</dbReference>
<comment type="similarity">
    <text evidence="1">Belongs to the LysR transcriptional regulatory family.</text>
</comment>
<reference evidence="6 7" key="1">
    <citation type="submission" date="2010-12" db="EMBL/GenBank/DDBJ databases">
        <authorList>
            <person name="Muzny D."/>
            <person name="Qin X."/>
            <person name="Deng J."/>
            <person name="Jiang H."/>
            <person name="Liu Y."/>
            <person name="Qu J."/>
            <person name="Song X.-Z."/>
            <person name="Zhang L."/>
            <person name="Thornton R."/>
            <person name="Coyle M."/>
            <person name="Francisco L."/>
            <person name="Jackson L."/>
            <person name="Javaid M."/>
            <person name="Korchina V."/>
            <person name="Kovar C."/>
            <person name="Mata R."/>
            <person name="Mathew T."/>
            <person name="Ngo R."/>
            <person name="Nguyen L."/>
            <person name="Nguyen N."/>
            <person name="Okwuonu G."/>
            <person name="Ongeri F."/>
            <person name="Pham C."/>
            <person name="Simmons D."/>
            <person name="Wilczek-Boney K."/>
            <person name="Hale W."/>
            <person name="Jakkamsetti A."/>
            <person name="Pham P."/>
            <person name="Ruth R."/>
            <person name="San Lucas F."/>
            <person name="Warren J."/>
            <person name="Zhang J."/>
            <person name="Zhao Z."/>
            <person name="Zhou C."/>
            <person name="Zhu D."/>
            <person name="Lee S."/>
            <person name="Bess C."/>
            <person name="Blankenburg K."/>
            <person name="Forbes L."/>
            <person name="Fu Q."/>
            <person name="Gubbala S."/>
            <person name="Hirani K."/>
            <person name="Jayaseelan J.C."/>
            <person name="Lara F."/>
            <person name="Munidasa M."/>
            <person name="Palculict T."/>
            <person name="Patil S."/>
            <person name="Pu L.-L."/>
            <person name="Saada N."/>
            <person name="Tang L."/>
            <person name="Weissenberger G."/>
            <person name="Zhu Y."/>
            <person name="Hemphill L."/>
            <person name="Shang Y."/>
            <person name="Youmans B."/>
            <person name="Ayvaz T."/>
            <person name="Ross M."/>
            <person name="Santibanez J."/>
            <person name="Aqrawi P."/>
            <person name="Gross S."/>
            <person name="Joshi V."/>
            <person name="Fowler G."/>
            <person name="Nazareth L."/>
            <person name="Reid J."/>
            <person name="Worley K."/>
            <person name="Petrosino J."/>
            <person name="Highlander S."/>
            <person name="Gibbs R."/>
        </authorList>
    </citation>
    <scope>NUCLEOTIDE SEQUENCE [LARGE SCALE GENOMIC DNA]</scope>
    <source>
        <strain evidence="6 7">ATCC 23263</strain>
    </source>
</reference>
<protein>
    <submittedName>
        <fullName evidence="6">Transcriptional regulator, LysR family</fullName>
    </submittedName>
</protein>
<dbReference type="HOGENOM" id="CLU_039613_6_2_9"/>
<dbReference type="Proteomes" id="UP000004754">
    <property type="component" value="Unassembled WGS sequence"/>
</dbReference>
<dbReference type="InterPro" id="IPR050950">
    <property type="entry name" value="HTH-type_LysR_regulators"/>
</dbReference>
<evidence type="ECO:0000256" key="4">
    <source>
        <dbReference type="ARBA" id="ARBA00023163"/>
    </source>
</evidence>
<evidence type="ECO:0000256" key="2">
    <source>
        <dbReference type="ARBA" id="ARBA00023015"/>
    </source>
</evidence>
<keyword evidence="2" id="KW-0805">Transcription regulation</keyword>
<keyword evidence="3" id="KW-0238">DNA-binding</keyword>
<keyword evidence="7" id="KW-1185">Reference proteome</keyword>
<proteinExistence type="inferred from homology"/>
<dbReference type="Gene3D" id="1.10.10.10">
    <property type="entry name" value="Winged helix-like DNA-binding domain superfamily/Winged helix DNA-binding domain"/>
    <property type="match status" value="1"/>
</dbReference>
<evidence type="ECO:0000256" key="3">
    <source>
        <dbReference type="ARBA" id="ARBA00023125"/>
    </source>
</evidence>
<sequence length="319" mass="36765">MIDIQKLMYLHAIVENNFNITTAANKLFISQPALSQMISTLEHDEDFNLFVRHKGRICGLTYIGQKLYHESVPLLRHYHSMINQLENLKAKQKENYAIAASPLLFNSFLLDLIQELRDNFPSVTFSFIEIDADRAKQRLSNRHYNFALLDDPLIDTADNCLFSDVLTKSVYTAFLSRNHPLKERLVLNWKEISQYPIAVPSGLFPTARLIADSIHRFNRNPFIALESISWEVHRNCLLKDSNVISILPKFISDAINPSDKTKIITKEINDSPFWYIKLFRSTIKCNTLIEAEIHHFILSYLKKDNSSAHFTGISSHNGL</sequence>
<dbReference type="SUPFAM" id="SSF53850">
    <property type="entry name" value="Periplasmic binding protein-like II"/>
    <property type="match status" value="1"/>
</dbReference>
<dbReference type="PROSITE" id="PS50931">
    <property type="entry name" value="HTH_LYSR"/>
    <property type="match status" value="1"/>
</dbReference>
<accession>E6MJ45</accession>
<dbReference type="STRING" id="887929.HMP0721_2030"/>